<evidence type="ECO:0000313" key="4">
    <source>
        <dbReference type="Proteomes" id="UP001497457"/>
    </source>
</evidence>
<protein>
    <recommendedName>
        <fullName evidence="5">F-box domain-containing protein</fullName>
    </recommendedName>
</protein>
<name>A0ABC8Y1U7_9POAL</name>
<dbReference type="InterPro" id="IPR036047">
    <property type="entry name" value="F-box-like_dom_sf"/>
</dbReference>
<evidence type="ECO:0008006" key="5">
    <source>
        <dbReference type="Google" id="ProtNLM"/>
    </source>
</evidence>
<evidence type="ECO:0000259" key="1">
    <source>
        <dbReference type="Pfam" id="PF12937"/>
    </source>
</evidence>
<dbReference type="Proteomes" id="UP001497457">
    <property type="component" value="Chromosome 15b"/>
</dbReference>
<proteinExistence type="predicted"/>
<evidence type="ECO:0000313" key="3">
    <source>
        <dbReference type="EMBL" id="CAL4934423.1"/>
    </source>
</evidence>
<dbReference type="SUPFAM" id="SSF81383">
    <property type="entry name" value="F-box domain"/>
    <property type="match status" value="1"/>
</dbReference>
<dbReference type="AlphaFoldDB" id="A0ABC8Y1U7"/>
<feature type="domain" description="F-box" evidence="1">
    <location>
        <begin position="9"/>
        <end position="41"/>
    </location>
</feature>
<reference evidence="3 4" key="2">
    <citation type="submission" date="2024-10" db="EMBL/GenBank/DDBJ databases">
        <authorList>
            <person name="Ryan C."/>
        </authorList>
    </citation>
    <scope>NUCLEOTIDE SEQUENCE [LARGE SCALE GENOMIC DNA]</scope>
</reference>
<keyword evidence="4" id="KW-1185">Reference proteome</keyword>
<dbReference type="Gene3D" id="1.20.1280.50">
    <property type="match status" value="1"/>
</dbReference>
<dbReference type="InterPro" id="IPR001810">
    <property type="entry name" value="F-box_dom"/>
</dbReference>
<evidence type="ECO:0000259" key="2">
    <source>
        <dbReference type="Pfam" id="PF24523"/>
    </source>
</evidence>
<gene>
    <name evidence="3" type="ORF">URODEC1_LOCUS28661</name>
</gene>
<reference evidence="4" key="1">
    <citation type="submission" date="2024-06" db="EMBL/GenBank/DDBJ databases">
        <authorList>
            <person name="Ryan C."/>
        </authorList>
    </citation>
    <scope>NUCLEOTIDE SEQUENCE [LARGE SCALE GENOMIC DNA]</scope>
</reference>
<dbReference type="PANTHER" id="PTHR35828">
    <property type="entry name" value="OS08G0203800 PROTEIN-RELATED"/>
    <property type="match status" value="1"/>
</dbReference>
<feature type="domain" description="DUF7595" evidence="2">
    <location>
        <begin position="79"/>
        <end position="405"/>
    </location>
</feature>
<dbReference type="PANTHER" id="PTHR35828:SF28">
    <property type="entry name" value="F-BOX DOMAIN CONTAINING PROTEIN"/>
    <property type="match status" value="1"/>
</dbReference>
<organism evidence="3 4">
    <name type="scientific">Urochloa decumbens</name>
    <dbReference type="NCBI Taxonomy" id="240449"/>
    <lineage>
        <taxon>Eukaryota</taxon>
        <taxon>Viridiplantae</taxon>
        <taxon>Streptophyta</taxon>
        <taxon>Embryophyta</taxon>
        <taxon>Tracheophyta</taxon>
        <taxon>Spermatophyta</taxon>
        <taxon>Magnoliopsida</taxon>
        <taxon>Liliopsida</taxon>
        <taxon>Poales</taxon>
        <taxon>Poaceae</taxon>
        <taxon>PACMAD clade</taxon>
        <taxon>Panicoideae</taxon>
        <taxon>Panicodae</taxon>
        <taxon>Paniceae</taxon>
        <taxon>Melinidinae</taxon>
        <taxon>Urochloa</taxon>
    </lineage>
</organism>
<dbReference type="InterPro" id="IPR056016">
    <property type="entry name" value="DUF7595"/>
</dbReference>
<dbReference type="Pfam" id="PF24523">
    <property type="entry name" value="DUF7595"/>
    <property type="match status" value="1"/>
</dbReference>
<dbReference type="EMBL" id="OZ075125">
    <property type="protein sequence ID" value="CAL4934423.1"/>
    <property type="molecule type" value="Genomic_DNA"/>
</dbReference>
<sequence>MDELPSYPLPADLLLDILARCDPTTIIRCAATCKPWYRSITAPAFPGLLRTHAGGRPVTCLAGWFGGRDGFTAAAAESPVVKTVRSFLSRNAALLEPFDLVASRGGLVLFRREVATPVGRGRRRQCCLWICNPVTGWRRSIPSPEVYGYDQAHVLLAGDDAGGGRSSFRLVAVDLTTLRSYGDLSFQTFTASTTSLEAEAEHGGGVGACWSPVTELSPPEDFERVVNTTPVVLGRVAHWLFRTCGEYNVLALALDADGAARTACIDLPPESALRSGAISRKQMLLSSTADGRLSVIAGEETRISVWAHTVAADGSGGSGGWSLHATYEREWIARFVSPRTVRRKPGYPVIDFLWSARGGVVMSVHGFGGRVLLNMETNEIELRTQAGGIPYEVDLASLTAAMKSF</sequence>
<dbReference type="Pfam" id="PF12937">
    <property type="entry name" value="F-box-like"/>
    <property type="match status" value="1"/>
</dbReference>
<accession>A0ABC8Y1U7</accession>